<dbReference type="InterPro" id="IPR049245">
    <property type="entry name" value="DUF6880"/>
</dbReference>
<dbReference type="GO" id="GO:0008270">
    <property type="term" value="F:zinc ion binding"/>
    <property type="evidence" value="ECO:0007669"/>
    <property type="project" value="UniProtKB-KW"/>
</dbReference>
<keyword evidence="1" id="KW-0479">Metal-binding</keyword>
<dbReference type="Gene3D" id="1.25.40.10">
    <property type="entry name" value="Tetratricopeptide repeat domain"/>
    <property type="match status" value="1"/>
</dbReference>
<dbReference type="Pfam" id="PF21810">
    <property type="entry name" value="DUF6880"/>
    <property type="match status" value="1"/>
</dbReference>
<evidence type="ECO:0000313" key="3">
    <source>
        <dbReference type="EMBL" id="OLF16069.1"/>
    </source>
</evidence>
<dbReference type="AlphaFoldDB" id="A0A1Q8CNX7"/>
<proteinExistence type="predicted"/>
<dbReference type="InterPro" id="IPR007527">
    <property type="entry name" value="Znf_SWIM"/>
</dbReference>
<dbReference type="PROSITE" id="PS50966">
    <property type="entry name" value="ZF_SWIM"/>
    <property type="match status" value="1"/>
</dbReference>
<dbReference type="InterPro" id="IPR011990">
    <property type="entry name" value="TPR-like_helical_dom_sf"/>
</dbReference>
<evidence type="ECO:0000259" key="2">
    <source>
        <dbReference type="PROSITE" id="PS50966"/>
    </source>
</evidence>
<dbReference type="STRING" id="1912961.BU204_18075"/>
<protein>
    <recommendedName>
        <fullName evidence="2">SWIM-type domain-containing protein</fullName>
    </recommendedName>
</protein>
<dbReference type="RefSeq" id="WP_075126869.1">
    <property type="nucleotide sequence ID" value="NZ_MSIE01000032.1"/>
</dbReference>
<keyword evidence="4" id="KW-1185">Reference proteome</keyword>
<gene>
    <name evidence="3" type="ORF">BU204_18075</name>
</gene>
<name>A0A1Q8CNX7_9PSEU</name>
<organism evidence="3 4">
    <name type="scientific">Actinophytocola xanthii</name>
    <dbReference type="NCBI Taxonomy" id="1912961"/>
    <lineage>
        <taxon>Bacteria</taxon>
        <taxon>Bacillati</taxon>
        <taxon>Actinomycetota</taxon>
        <taxon>Actinomycetes</taxon>
        <taxon>Pseudonocardiales</taxon>
        <taxon>Pseudonocardiaceae</taxon>
    </lineage>
</organism>
<feature type="domain" description="SWIM-type" evidence="2">
    <location>
        <begin position="49"/>
        <end position="86"/>
    </location>
</feature>
<sequence>MTAWFTERDLRAAAGDTSFARGREYVAAVGDVQPTALGVSACVRGGDSYRVWLGRDGERLVGECECPFGADGNFCKHCVAVGLVLLDEGAPGSAEPDLASYLRTLDHAELVELLLAQAERDTTLYRRLTLRAVGTTGAPQVAVLRRRVEDALRVRGRLDRQATTDYVRRAGDVLDTVTELVESGHPAEARPLARSAVEGVTAAMPLMDEVTGAVVTVCRRAFSLYARVCTAARPNPAKLAAWIFRTRMEGPGWPALELAEFAEALGRVGLEEYRALVDRARQEADPERALVVRAMREQLAALDGDLDGHVDILAEDVPDPKAFLAITALLREAGQLAGAIRWAERGLEETGDPRLADTLIRSYVDAGRPEQALAVRQAALRDAPTRLTYANLRSTAEATGAWPAAREAALDLLHAAAESGDASELVGALLDEGEVTEAWRVAEKHGCADRAWLEVAREHGATNPAEVVAGYRRIVENCLRRTGREAYREIGLLLEELRDLSARCGAEAEFDALLADIRDRYRRRSSLLGELHRRGL</sequence>
<evidence type="ECO:0000313" key="4">
    <source>
        <dbReference type="Proteomes" id="UP000185596"/>
    </source>
</evidence>
<evidence type="ECO:0000256" key="1">
    <source>
        <dbReference type="PROSITE-ProRule" id="PRU00325"/>
    </source>
</evidence>
<dbReference type="OrthoDB" id="3677745at2"/>
<accession>A0A1Q8CNX7</accession>
<reference evidence="3 4" key="1">
    <citation type="submission" date="2016-12" db="EMBL/GenBank/DDBJ databases">
        <title>The draft genome sequence of Actinophytocola sp. 11-183.</title>
        <authorList>
            <person name="Wang W."/>
            <person name="Yuan L."/>
        </authorList>
    </citation>
    <scope>NUCLEOTIDE SEQUENCE [LARGE SCALE GENOMIC DNA]</scope>
    <source>
        <strain evidence="3 4">11-183</strain>
    </source>
</reference>
<dbReference type="EMBL" id="MSIE01000032">
    <property type="protein sequence ID" value="OLF16069.1"/>
    <property type="molecule type" value="Genomic_DNA"/>
</dbReference>
<dbReference type="Proteomes" id="UP000185596">
    <property type="component" value="Unassembled WGS sequence"/>
</dbReference>
<keyword evidence="1" id="KW-0863">Zinc-finger</keyword>
<comment type="caution">
    <text evidence="3">The sequence shown here is derived from an EMBL/GenBank/DDBJ whole genome shotgun (WGS) entry which is preliminary data.</text>
</comment>
<keyword evidence="1" id="KW-0862">Zinc</keyword>